<dbReference type="SUPFAM" id="SSF53335">
    <property type="entry name" value="S-adenosyl-L-methionine-dependent methyltransferases"/>
    <property type="match status" value="1"/>
</dbReference>
<dbReference type="Proteomes" id="UP000318093">
    <property type="component" value="Unassembled WGS sequence"/>
</dbReference>
<protein>
    <submittedName>
        <fullName evidence="2">Methyltransferase domain-containing protein</fullName>
    </submittedName>
</protein>
<organism evidence="2 3">
    <name type="scientific">Candidatus Segetimicrobium genomatis</name>
    <dbReference type="NCBI Taxonomy" id="2569760"/>
    <lineage>
        <taxon>Bacteria</taxon>
        <taxon>Bacillati</taxon>
        <taxon>Candidatus Sysuimicrobiota</taxon>
        <taxon>Candidatus Sysuimicrobiia</taxon>
        <taxon>Candidatus Sysuimicrobiales</taxon>
        <taxon>Candidatus Segetimicrobiaceae</taxon>
        <taxon>Candidatus Segetimicrobium</taxon>
    </lineage>
</organism>
<dbReference type="EMBL" id="VBAN01000254">
    <property type="protein sequence ID" value="TMI80545.1"/>
    <property type="molecule type" value="Genomic_DNA"/>
</dbReference>
<comment type="caution">
    <text evidence="2">The sequence shown here is derived from an EMBL/GenBank/DDBJ whole genome shotgun (WGS) entry which is preliminary data.</text>
</comment>
<feature type="domain" description="Methyltransferase type 11" evidence="1">
    <location>
        <begin position="67"/>
        <end position="163"/>
    </location>
</feature>
<dbReference type="GO" id="GO:0008757">
    <property type="term" value="F:S-adenosylmethionine-dependent methyltransferase activity"/>
    <property type="evidence" value="ECO:0007669"/>
    <property type="project" value="InterPro"/>
</dbReference>
<reference evidence="2 3" key="1">
    <citation type="journal article" date="2019" name="Nat. Microbiol.">
        <title>Mediterranean grassland soil C-N compound turnover is dependent on rainfall and depth, and is mediated by genomically divergent microorganisms.</title>
        <authorList>
            <person name="Diamond S."/>
            <person name="Andeer P.F."/>
            <person name="Li Z."/>
            <person name="Crits-Christoph A."/>
            <person name="Burstein D."/>
            <person name="Anantharaman K."/>
            <person name="Lane K.R."/>
            <person name="Thomas B.C."/>
            <person name="Pan C."/>
            <person name="Northen T.R."/>
            <person name="Banfield J.F."/>
        </authorList>
    </citation>
    <scope>NUCLEOTIDE SEQUENCE [LARGE SCALE GENOMIC DNA]</scope>
    <source>
        <strain evidence="2">NP_6</strain>
    </source>
</reference>
<dbReference type="InterPro" id="IPR013216">
    <property type="entry name" value="Methyltransf_11"/>
</dbReference>
<dbReference type="InterPro" id="IPR029063">
    <property type="entry name" value="SAM-dependent_MTases_sf"/>
</dbReference>
<dbReference type="CDD" id="cd02440">
    <property type="entry name" value="AdoMet_MTases"/>
    <property type="match status" value="1"/>
</dbReference>
<dbReference type="Pfam" id="PF08241">
    <property type="entry name" value="Methyltransf_11"/>
    <property type="match status" value="1"/>
</dbReference>
<sequence>MNILQSSAAELMDDPARATEELRGSFRDLERMNRFLGAHAIVRAYLNRVLPVWRSRPAPARSVLTVLDVATGGGDVPTAVAAWAARAGIAVRIAAVDRHPTTARLAGAATASCGAVTVLQADARMLPFREASVDVCLCNLALHHLTPEEGLALIGSLNRVARIGFLVVDLLRCAAGYGGAWLLTRLSSNRLIRHDGPLSVRRASSWDEYRRLAEAAGIPGLRLVRHPFFRVSLSRIG</sequence>
<keyword evidence="2" id="KW-0808">Transferase</keyword>
<evidence type="ECO:0000259" key="1">
    <source>
        <dbReference type="Pfam" id="PF08241"/>
    </source>
</evidence>
<dbReference type="GO" id="GO:0032259">
    <property type="term" value="P:methylation"/>
    <property type="evidence" value="ECO:0007669"/>
    <property type="project" value="UniProtKB-KW"/>
</dbReference>
<keyword evidence="2" id="KW-0489">Methyltransferase</keyword>
<accession>A0A537JAM1</accession>
<evidence type="ECO:0000313" key="2">
    <source>
        <dbReference type="EMBL" id="TMI80545.1"/>
    </source>
</evidence>
<gene>
    <name evidence="2" type="ORF">E6H03_08245</name>
</gene>
<proteinExistence type="predicted"/>
<name>A0A537JAM1_9BACT</name>
<dbReference type="AlphaFoldDB" id="A0A537JAM1"/>
<dbReference type="Gene3D" id="3.40.50.150">
    <property type="entry name" value="Vaccinia Virus protein VP39"/>
    <property type="match status" value="1"/>
</dbReference>
<evidence type="ECO:0000313" key="3">
    <source>
        <dbReference type="Proteomes" id="UP000318093"/>
    </source>
</evidence>